<protein>
    <submittedName>
        <fullName evidence="2">Uncharacterized conserved protein YbgA, DUF1722 family</fullName>
    </submittedName>
</protein>
<name>A0A1G5EXJ1_9GAMM</name>
<dbReference type="InterPro" id="IPR007553">
    <property type="entry name" value="2-thiour_desulf"/>
</dbReference>
<sequence>MPPNASTAHLPEHRIPVGISSCLLGEEVRYDAGHKRDPYITGTLSEFFEFVPVCPEVAIGLGVPREPIHLVRSAPGSVRVVGTHHPELDVTEELHAYGRRMARELGDIHGYILKRASPSCGMERVKVHTPEGQPAGKDGHGAYAEALIEARPELPVEEEGRLGDPTLRENFIERVFVHHRWRTLETEGLTPGKLVDFHSRHKLLVMAHGNEAYRTLGRMVAAAGQGDLATTARDYFATLMAALRRPADRKGHANVLYHLMGYLKEHLDPGDKAELVEVVESYRQGYVPLVVPLTLFNHHFRRHPHPYVAGQVYLQPHPAELMLRNRP</sequence>
<dbReference type="RefSeq" id="WP_231627322.1">
    <property type="nucleotide sequence ID" value="NZ_FMUN01000004.1"/>
</dbReference>
<keyword evidence="3" id="KW-1185">Reference proteome</keyword>
<gene>
    <name evidence="2" type="ORF">SAMN05661077_1797</name>
</gene>
<dbReference type="PANTHER" id="PTHR30087:SF0">
    <property type="entry name" value="INNER MEMBRANE PROTEIN"/>
    <property type="match status" value="1"/>
</dbReference>
<evidence type="ECO:0000313" key="3">
    <source>
        <dbReference type="Proteomes" id="UP000183104"/>
    </source>
</evidence>
<organism evidence="2 3">
    <name type="scientific">Thiohalorhabdus denitrificans</name>
    <dbReference type="NCBI Taxonomy" id="381306"/>
    <lineage>
        <taxon>Bacteria</taxon>
        <taxon>Pseudomonadati</taxon>
        <taxon>Pseudomonadota</taxon>
        <taxon>Gammaproteobacteria</taxon>
        <taxon>Thiohalorhabdales</taxon>
        <taxon>Thiohalorhabdaceae</taxon>
        <taxon>Thiohalorhabdus</taxon>
    </lineage>
</organism>
<dbReference type="Pfam" id="PF08349">
    <property type="entry name" value="DUF1722"/>
    <property type="match status" value="1"/>
</dbReference>
<evidence type="ECO:0000313" key="2">
    <source>
        <dbReference type="EMBL" id="SCY31148.1"/>
    </source>
</evidence>
<dbReference type="InterPro" id="IPR013560">
    <property type="entry name" value="DUF1722"/>
</dbReference>
<dbReference type="Proteomes" id="UP000183104">
    <property type="component" value="Unassembled WGS sequence"/>
</dbReference>
<dbReference type="EMBL" id="FMUN01000004">
    <property type="protein sequence ID" value="SCY31148.1"/>
    <property type="molecule type" value="Genomic_DNA"/>
</dbReference>
<dbReference type="AlphaFoldDB" id="A0A1G5EXJ1"/>
<reference evidence="3" key="1">
    <citation type="submission" date="2016-10" db="EMBL/GenBank/DDBJ databases">
        <authorList>
            <person name="Varghese N."/>
        </authorList>
    </citation>
    <scope>NUCLEOTIDE SEQUENCE [LARGE SCALE GENOMIC DNA]</scope>
    <source>
        <strain evidence="3">HL 19</strain>
    </source>
</reference>
<dbReference type="PANTHER" id="PTHR30087">
    <property type="entry name" value="INNER MEMBRANE PROTEIN"/>
    <property type="match status" value="1"/>
</dbReference>
<dbReference type="Pfam" id="PF04463">
    <property type="entry name" value="2-thiour_desulf"/>
    <property type="match status" value="1"/>
</dbReference>
<dbReference type="STRING" id="381306.AN478_02985"/>
<evidence type="ECO:0000259" key="1">
    <source>
        <dbReference type="Pfam" id="PF08349"/>
    </source>
</evidence>
<dbReference type="PIRSF" id="PIRSF037004">
    <property type="entry name" value="UCP037004"/>
    <property type="match status" value="1"/>
</dbReference>
<proteinExistence type="predicted"/>
<accession>A0A1G5EXJ1</accession>
<feature type="domain" description="DUF1722" evidence="1">
    <location>
        <begin position="202"/>
        <end position="318"/>
    </location>
</feature>
<dbReference type="InterPro" id="IPR017087">
    <property type="entry name" value="UCP037004"/>
</dbReference>